<gene>
    <name evidence="1" type="ORF">J2S75_002835</name>
</gene>
<proteinExistence type="predicted"/>
<dbReference type="EMBL" id="JAUSUI010000005">
    <property type="protein sequence ID" value="MDQ0303801.1"/>
    <property type="molecule type" value="Genomic_DNA"/>
</dbReference>
<evidence type="ECO:0000313" key="2">
    <source>
        <dbReference type="Proteomes" id="UP001224682"/>
    </source>
</evidence>
<name>A0ABU0BDB6_9HYPH</name>
<protein>
    <recommendedName>
        <fullName evidence="3">DNA injection protein</fullName>
    </recommendedName>
</protein>
<comment type="caution">
    <text evidence="1">The sequence shown here is derived from an EMBL/GenBank/DDBJ whole genome shotgun (WGS) entry which is preliminary data.</text>
</comment>
<accession>A0ABU0BDB6</accession>
<sequence length="224" mass="22816">MASFLSGMLGLDSGKATQKAAGQNLTALAGLWNRGTKYIDQGEAKSADYLGQAAGQFQPWQQTGTAANTMVGNALGLNGASGNAAATSAFQTSPGYDWTLKNALQGSERAASASGMLASGNTLTALQDRASQVANQEYGSWFDRLMGVSTQGQQAAGQTANALTNLGGLYQNTTDQRLGLNNTFTSGLIGANNQYAQGKEAQNAGLAGIGSSLGGLAGKFLGFL</sequence>
<keyword evidence="2" id="KW-1185">Reference proteome</keyword>
<reference evidence="1 2" key="1">
    <citation type="submission" date="2023-07" db="EMBL/GenBank/DDBJ databases">
        <title>Genomic Encyclopedia of Type Strains, Phase IV (KMG-IV): sequencing the most valuable type-strain genomes for metagenomic binning, comparative biology and taxonomic classification.</title>
        <authorList>
            <person name="Goeker M."/>
        </authorList>
    </citation>
    <scope>NUCLEOTIDE SEQUENCE [LARGE SCALE GENOMIC DNA]</scope>
    <source>
        <strain evidence="1 2">DSM 2457</strain>
    </source>
</reference>
<organism evidence="1 2">
    <name type="scientific">Ancylobacter polymorphus</name>
    <dbReference type="NCBI Taxonomy" id="223390"/>
    <lineage>
        <taxon>Bacteria</taxon>
        <taxon>Pseudomonadati</taxon>
        <taxon>Pseudomonadota</taxon>
        <taxon>Alphaproteobacteria</taxon>
        <taxon>Hyphomicrobiales</taxon>
        <taxon>Xanthobacteraceae</taxon>
        <taxon>Ancylobacter</taxon>
    </lineage>
</organism>
<evidence type="ECO:0000313" key="1">
    <source>
        <dbReference type="EMBL" id="MDQ0303801.1"/>
    </source>
</evidence>
<dbReference type="RefSeq" id="WP_307020502.1">
    <property type="nucleotide sequence ID" value="NZ_JAUSUI010000005.1"/>
</dbReference>
<evidence type="ECO:0008006" key="3">
    <source>
        <dbReference type="Google" id="ProtNLM"/>
    </source>
</evidence>
<dbReference type="Proteomes" id="UP001224682">
    <property type="component" value="Unassembled WGS sequence"/>
</dbReference>